<keyword evidence="3" id="KW-0677">Repeat</keyword>
<evidence type="ECO:0000313" key="12">
    <source>
        <dbReference type="Proteomes" id="UP000243686"/>
    </source>
</evidence>
<keyword evidence="12" id="KW-1185">Reference proteome</keyword>
<dbReference type="PANTHER" id="PTHR24394:SF44">
    <property type="entry name" value="ZINC FINGER PROTEIN 271-LIKE"/>
    <property type="match status" value="1"/>
</dbReference>
<evidence type="ECO:0000256" key="2">
    <source>
        <dbReference type="ARBA" id="ARBA00022723"/>
    </source>
</evidence>
<dbReference type="FunFam" id="3.30.160.60:FF:000446">
    <property type="entry name" value="Zinc finger protein"/>
    <property type="match status" value="1"/>
</dbReference>
<sequence>MGSNSNEGGTSEDEVGGFNPEISTQKSDNEKNTQMESRKDYGFQNTLSQCPKCSKRHLQMHSDLKPYKCHLCPSYFKYTQNRDDHLIEQHWKELVARKCPEGADYSRLLRRESTSCPECGKRLRSRSSLNRHLRVHTGERPYCCPACGHKFTTSFNLKRHAILCQQVSIKTPHRNY</sequence>
<keyword evidence="2" id="KW-0479">Metal-binding</keyword>
<dbReference type="InterPro" id="IPR036236">
    <property type="entry name" value="Znf_C2H2_sf"/>
</dbReference>
<proteinExistence type="predicted"/>
<evidence type="ECO:0000256" key="5">
    <source>
        <dbReference type="ARBA" id="ARBA00022833"/>
    </source>
</evidence>
<dbReference type="Pfam" id="PF00096">
    <property type="entry name" value="zf-C2H2"/>
    <property type="match status" value="1"/>
</dbReference>
<dbReference type="EMBL" id="KV898501">
    <property type="protein sequence ID" value="OON16170.1"/>
    <property type="molecule type" value="Genomic_DNA"/>
</dbReference>
<evidence type="ECO:0000256" key="6">
    <source>
        <dbReference type="ARBA" id="ARBA00023125"/>
    </source>
</evidence>
<evidence type="ECO:0000256" key="7">
    <source>
        <dbReference type="ARBA" id="ARBA00023242"/>
    </source>
</evidence>
<keyword evidence="6" id="KW-0238">DNA-binding</keyword>
<dbReference type="PROSITE" id="PS50157">
    <property type="entry name" value="ZINC_FINGER_C2H2_2"/>
    <property type="match status" value="2"/>
</dbReference>
<evidence type="ECO:0000256" key="8">
    <source>
        <dbReference type="PROSITE-ProRule" id="PRU00042"/>
    </source>
</evidence>
<keyword evidence="7" id="KW-0539">Nucleus</keyword>
<dbReference type="PROSITE" id="PS00028">
    <property type="entry name" value="ZINC_FINGER_C2H2_1"/>
    <property type="match status" value="2"/>
</dbReference>
<evidence type="ECO:0000256" key="3">
    <source>
        <dbReference type="ARBA" id="ARBA00022737"/>
    </source>
</evidence>
<evidence type="ECO:0000259" key="10">
    <source>
        <dbReference type="PROSITE" id="PS50157"/>
    </source>
</evidence>
<dbReference type="GO" id="GO:0000981">
    <property type="term" value="F:DNA-binding transcription factor activity, RNA polymerase II-specific"/>
    <property type="evidence" value="ECO:0007669"/>
    <property type="project" value="TreeGrafter"/>
</dbReference>
<dbReference type="Proteomes" id="UP000243686">
    <property type="component" value="Unassembled WGS sequence"/>
</dbReference>
<dbReference type="GO" id="GO:0005634">
    <property type="term" value="C:nucleus"/>
    <property type="evidence" value="ECO:0007669"/>
    <property type="project" value="UniProtKB-SubCell"/>
</dbReference>
<protein>
    <submittedName>
        <fullName evidence="11">Zinc finger, C2H2 type</fullName>
    </submittedName>
</protein>
<keyword evidence="4 8" id="KW-0863">Zinc-finger</keyword>
<organism evidence="11 12">
    <name type="scientific">Opisthorchis viverrini</name>
    <name type="common">Southeast Asian liver fluke</name>
    <dbReference type="NCBI Taxonomy" id="6198"/>
    <lineage>
        <taxon>Eukaryota</taxon>
        <taxon>Metazoa</taxon>
        <taxon>Spiralia</taxon>
        <taxon>Lophotrochozoa</taxon>
        <taxon>Platyhelminthes</taxon>
        <taxon>Trematoda</taxon>
        <taxon>Digenea</taxon>
        <taxon>Opisthorchiida</taxon>
        <taxon>Opisthorchiata</taxon>
        <taxon>Opisthorchiidae</taxon>
        <taxon>Opisthorchis</taxon>
    </lineage>
</organism>
<dbReference type="Gene3D" id="3.30.160.60">
    <property type="entry name" value="Classic Zinc Finger"/>
    <property type="match status" value="2"/>
</dbReference>
<dbReference type="AlphaFoldDB" id="A0A1S8WNU4"/>
<feature type="compositionally biased region" description="Basic and acidic residues" evidence="9">
    <location>
        <begin position="27"/>
        <end position="36"/>
    </location>
</feature>
<dbReference type="InterPro" id="IPR013087">
    <property type="entry name" value="Znf_C2H2_type"/>
</dbReference>
<accession>A0A1S8WNU4</accession>
<dbReference type="GO" id="GO:0008270">
    <property type="term" value="F:zinc ion binding"/>
    <property type="evidence" value="ECO:0007669"/>
    <property type="project" value="UniProtKB-KW"/>
</dbReference>
<evidence type="ECO:0000256" key="1">
    <source>
        <dbReference type="ARBA" id="ARBA00004123"/>
    </source>
</evidence>
<feature type="region of interest" description="Disordered" evidence="9">
    <location>
        <begin position="1"/>
        <end position="36"/>
    </location>
</feature>
<evidence type="ECO:0000313" key="11">
    <source>
        <dbReference type="EMBL" id="OON16170.1"/>
    </source>
</evidence>
<reference evidence="11 12" key="1">
    <citation type="submission" date="2015-03" db="EMBL/GenBank/DDBJ databases">
        <title>Draft genome of the nematode, Opisthorchis viverrini.</title>
        <authorList>
            <person name="Mitreva M."/>
        </authorList>
    </citation>
    <scope>NUCLEOTIDE SEQUENCE [LARGE SCALE GENOMIC DNA]</scope>
    <source>
        <strain evidence="11">Khon Kaen</strain>
    </source>
</reference>
<evidence type="ECO:0000256" key="4">
    <source>
        <dbReference type="ARBA" id="ARBA00022771"/>
    </source>
</evidence>
<evidence type="ECO:0000256" key="9">
    <source>
        <dbReference type="SAM" id="MobiDB-lite"/>
    </source>
</evidence>
<comment type="subcellular location">
    <subcellularLocation>
        <location evidence="1">Nucleus</location>
    </subcellularLocation>
</comment>
<dbReference type="PANTHER" id="PTHR24394">
    <property type="entry name" value="ZINC FINGER PROTEIN"/>
    <property type="match status" value="1"/>
</dbReference>
<dbReference type="FunFam" id="3.30.160.60:FF:001450">
    <property type="entry name" value="zinc finger protein 774"/>
    <property type="match status" value="1"/>
</dbReference>
<dbReference type="SMART" id="SM00355">
    <property type="entry name" value="ZnF_C2H2"/>
    <property type="match status" value="3"/>
</dbReference>
<feature type="domain" description="C2H2-type" evidence="10">
    <location>
        <begin position="142"/>
        <end position="160"/>
    </location>
</feature>
<gene>
    <name evidence="11" type="ORF">X801_08020</name>
</gene>
<keyword evidence="5" id="KW-0862">Zinc</keyword>
<dbReference type="SUPFAM" id="SSF57667">
    <property type="entry name" value="beta-beta-alpha zinc fingers"/>
    <property type="match status" value="2"/>
</dbReference>
<name>A0A1S8WNU4_OPIVI</name>
<dbReference type="GO" id="GO:0003677">
    <property type="term" value="F:DNA binding"/>
    <property type="evidence" value="ECO:0007669"/>
    <property type="project" value="UniProtKB-KW"/>
</dbReference>
<feature type="domain" description="C2H2-type" evidence="10">
    <location>
        <begin position="114"/>
        <end position="141"/>
    </location>
</feature>